<dbReference type="InterPro" id="IPR036236">
    <property type="entry name" value="Znf_C2H2_sf"/>
</dbReference>
<dbReference type="PROSITE" id="PS50157">
    <property type="entry name" value="ZINC_FINGER_C2H2_2"/>
    <property type="match status" value="1"/>
</dbReference>
<evidence type="ECO:0000313" key="14">
    <source>
        <dbReference type="EMBL" id="KAB7507549.1"/>
    </source>
</evidence>
<dbReference type="PROSITE" id="PS50097">
    <property type="entry name" value="BTB"/>
    <property type="match status" value="1"/>
</dbReference>
<proteinExistence type="predicted"/>
<evidence type="ECO:0000256" key="9">
    <source>
        <dbReference type="ARBA" id="ARBA00023242"/>
    </source>
</evidence>
<dbReference type="InterPro" id="IPR000210">
    <property type="entry name" value="BTB/POZ_dom"/>
</dbReference>
<evidence type="ECO:0000256" key="1">
    <source>
        <dbReference type="ARBA" id="ARBA00004123"/>
    </source>
</evidence>
<evidence type="ECO:0000256" key="2">
    <source>
        <dbReference type="ARBA" id="ARBA00022723"/>
    </source>
</evidence>
<feature type="compositionally biased region" description="Polar residues" evidence="11">
    <location>
        <begin position="212"/>
        <end position="222"/>
    </location>
</feature>
<evidence type="ECO:0000256" key="6">
    <source>
        <dbReference type="ARBA" id="ARBA00023015"/>
    </source>
</evidence>
<accession>A0A5N5TN18</accession>
<evidence type="ECO:0000256" key="4">
    <source>
        <dbReference type="ARBA" id="ARBA00022771"/>
    </source>
</evidence>
<dbReference type="SUPFAM" id="SSF54695">
    <property type="entry name" value="POZ domain"/>
    <property type="match status" value="1"/>
</dbReference>
<feature type="domain" description="C2H2-type" evidence="13">
    <location>
        <begin position="176"/>
        <end position="203"/>
    </location>
</feature>
<dbReference type="EMBL" id="SEYY01000301">
    <property type="protein sequence ID" value="KAB7507549.1"/>
    <property type="molecule type" value="Genomic_DNA"/>
</dbReference>
<evidence type="ECO:0000256" key="3">
    <source>
        <dbReference type="ARBA" id="ARBA00022737"/>
    </source>
</evidence>
<organism evidence="14 15">
    <name type="scientific">Armadillidium nasatum</name>
    <dbReference type="NCBI Taxonomy" id="96803"/>
    <lineage>
        <taxon>Eukaryota</taxon>
        <taxon>Metazoa</taxon>
        <taxon>Ecdysozoa</taxon>
        <taxon>Arthropoda</taxon>
        <taxon>Crustacea</taxon>
        <taxon>Multicrustacea</taxon>
        <taxon>Malacostraca</taxon>
        <taxon>Eumalacostraca</taxon>
        <taxon>Peracarida</taxon>
        <taxon>Isopoda</taxon>
        <taxon>Oniscidea</taxon>
        <taxon>Crinocheta</taxon>
        <taxon>Armadillidiidae</taxon>
        <taxon>Armadillidium</taxon>
    </lineage>
</organism>
<keyword evidence="9" id="KW-0539">Nucleus</keyword>
<gene>
    <name evidence="14" type="primary">Zbtb24</name>
    <name evidence="14" type="ORF">Anas_00096</name>
</gene>
<evidence type="ECO:0000256" key="11">
    <source>
        <dbReference type="SAM" id="MobiDB-lite"/>
    </source>
</evidence>
<dbReference type="Proteomes" id="UP000326759">
    <property type="component" value="Unassembled WGS sequence"/>
</dbReference>
<dbReference type="Gene3D" id="3.30.160.60">
    <property type="entry name" value="Classic Zinc Finger"/>
    <property type="match status" value="2"/>
</dbReference>
<protein>
    <submittedName>
        <fullName evidence="14">Zinc finger and BTB domain-containing protein 24</fullName>
    </submittedName>
</protein>
<keyword evidence="4 10" id="KW-0863">Zinc-finger</keyword>
<dbReference type="SMART" id="SM00355">
    <property type="entry name" value="ZnF_C2H2"/>
    <property type="match status" value="5"/>
</dbReference>
<comment type="subcellular location">
    <subcellularLocation>
        <location evidence="1">Nucleus</location>
    </subcellularLocation>
</comment>
<dbReference type="GO" id="GO:0005634">
    <property type="term" value="C:nucleus"/>
    <property type="evidence" value="ECO:0007669"/>
    <property type="project" value="UniProtKB-SubCell"/>
</dbReference>
<evidence type="ECO:0000313" key="15">
    <source>
        <dbReference type="Proteomes" id="UP000326759"/>
    </source>
</evidence>
<evidence type="ECO:0000256" key="5">
    <source>
        <dbReference type="ARBA" id="ARBA00022833"/>
    </source>
</evidence>
<keyword evidence="8" id="KW-0804">Transcription</keyword>
<keyword evidence="2" id="KW-0479">Metal-binding</keyword>
<feature type="domain" description="BTB" evidence="12">
    <location>
        <begin position="31"/>
        <end position="97"/>
    </location>
</feature>
<feature type="region of interest" description="Disordered" evidence="11">
    <location>
        <begin position="212"/>
        <end position="241"/>
    </location>
</feature>
<dbReference type="AlphaFoldDB" id="A0A5N5TN18"/>
<dbReference type="PROSITE" id="PS00028">
    <property type="entry name" value="ZINC_FINGER_C2H2_1"/>
    <property type="match status" value="2"/>
</dbReference>
<keyword evidence="5" id="KW-0862">Zinc</keyword>
<evidence type="ECO:0000256" key="7">
    <source>
        <dbReference type="ARBA" id="ARBA00023125"/>
    </source>
</evidence>
<keyword evidence="7" id="KW-0238">DNA-binding</keyword>
<evidence type="ECO:0000256" key="8">
    <source>
        <dbReference type="ARBA" id="ARBA00023163"/>
    </source>
</evidence>
<dbReference type="SMART" id="SM00225">
    <property type="entry name" value="BTB"/>
    <property type="match status" value="1"/>
</dbReference>
<keyword evidence="3" id="KW-0677">Repeat</keyword>
<keyword evidence="15" id="KW-1185">Reference proteome</keyword>
<reference evidence="14 15" key="1">
    <citation type="journal article" date="2019" name="PLoS Biol.">
        <title>Sex chromosomes control vertical transmission of feminizing Wolbachia symbionts in an isopod.</title>
        <authorList>
            <person name="Becking T."/>
            <person name="Chebbi M.A."/>
            <person name="Giraud I."/>
            <person name="Moumen B."/>
            <person name="Laverre T."/>
            <person name="Caubet Y."/>
            <person name="Peccoud J."/>
            <person name="Gilbert C."/>
            <person name="Cordaux R."/>
        </authorList>
    </citation>
    <scope>NUCLEOTIDE SEQUENCE [LARGE SCALE GENOMIC DNA]</scope>
    <source>
        <strain evidence="14">ANa2</strain>
        <tissue evidence="14">Whole body excluding digestive tract and cuticle</tissue>
    </source>
</reference>
<dbReference type="InterPro" id="IPR013087">
    <property type="entry name" value="Znf_C2H2_type"/>
</dbReference>
<dbReference type="Pfam" id="PF00651">
    <property type="entry name" value="BTB"/>
    <property type="match status" value="1"/>
</dbReference>
<dbReference type="Gene3D" id="3.30.710.10">
    <property type="entry name" value="Potassium Channel Kv1.1, Chain A"/>
    <property type="match status" value="1"/>
</dbReference>
<evidence type="ECO:0000259" key="12">
    <source>
        <dbReference type="PROSITE" id="PS50097"/>
    </source>
</evidence>
<dbReference type="SUPFAM" id="SSF57667">
    <property type="entry name" value="beta-beta-alpha zinc fingers"/>
    <property type="match status" value="2"/>
</dbReference>
<evidence type="ECO:0000256" key="10">
    <source>
        <dbReference type="PROSITE-ProRule" id="PRU00042"/>
    </source>
</evidence>
<keyword evidence="6" id="KW-0805">Transcription regulation</keyword>
<dbReference type="InterPro" id="IPR050457">
    <property type="entry name" value="ZnFinger_BTB_dom_contain"/>
</dbReference>
<dbReference type="OrthoDB" id="6105938at2759"/>
<evidence type="ECO:0000259" key="13">
    <source>
        <dbReference type="PROSITE" id="PS50157"/>
    </source>
</evidence>
<comment type="caution">
    <text evidence="14">The sequence shown here is derived from an EMBL/GenBank/DDBJ whole genome shotgun (WGS) entry which is preliminary data.</text>
</comment>
<dbReference type="PANTHER" id="PTHR46105:SF5">
    <property type="entry name" value="ZINC FINGER AND BTB DOMAIN-CONTAINING PROTEIN 44 ISOFORM X1"/>
    <property type="match status" value="1"/>
</dbReference>
<dbReference type="GO" id="GO:0000978">
    <property type="term" value="F:RNA polymerase II cis-regulatory region sequence-specific DNA binding"/>
    <property type="evidence" value="ECO:0007669"/>
    <property type="project" value="TreeGrafter"/>
</dbReference>
<dbReference type="PANTHER" id="PTHR46105">
    <property type="entry name" value="AGAP004733-PA"/>
    <property type="match status" value="1"/>
</dbReference>
<dbReference type="InterPro" id="IPR011333">
    <property type="entry name" value="SKP1/BTB/POZ_sf"/>
</dbReference>
<dbReference type="GO" id="GO:0000981">
    <property type="term" value="F:DNA-binding transcription factor activity, RNA polymerase II-specific"/>
    <property type="evidence" value="ECO:0007669"/>
    <property type="project" value="TreeGrafter"/>
</dbReference>
<name>A0A5N5TN18_9CRUS</name>
<sequence length="439" mass="49970">MGSDFVQVNWEARQKILFTNLNTLRKKEIHTDVILSCEGKTFSAHRLILTMGSGYFTKAFEGITSTPPSLVFICGIRYSILEALLNFIYEGKATIQANDIPDLSKAGVMLEVPGLMELGKEYSSISNSFDDKKEEIKGTKDVDPKQSKSFSNNVKTDAKLENLAYHIEEHYYKPRFTCSHCGKTFNIEKNYHSHLSTHEITKEKENTVNNGSKQMEGNSNSHIFPEDKASKKRKTIPENPPKDCTIDDVLKSVSQSFEMLSDDQQFNVTDDSIYENALGSRSELSSVNGQENEKITAASIGRLKELLNLNSGVESVNTRVCRFCNVEFLSSKAFRIHRATECKTLECQYCLQNFEEKADYDSHVLIHKGIIRPYTCSECTFCTDKKWNFEDHVSLHTGIYRFWCLLCEFQAKRFCDLKTHTNICHPEVNVNALETLVSK</sequence>
<dbReference type="GO" id="GO:0008270">
    <property type="term" value="F:zinc ion binding"/>
    <property type="evidence" value="ECO:0007669"/>
    <property type="project" value="UniProtKB-KW"/>
</dbReference>